<dbReference type="InterPro" id="IPR000304">
    <property type="entry name" value="Pyrroline-COOH_reductase"/>
</dbReference>
<dbReference type="AlphaFoldDB" id="A0A9Q0MGT5"/>
<accession>A0A9Q0MGT5</accession>
<dbReference type="Gene3D" id="3.40.50.720">
    <property type="entry name" value="NAD(P)-binding Rossmann-like Domain"/>
    <property type="match status" value="1"/>
</dbReference>
<feature type="compositionally biased region" description="Gly residues" evidence="11">
    <location>
        <begin position="86"/>
        <end position="95"/>
    </location>
</feature>
<comment type="similarity">
    <text evidence="2">Belongs to the pyrroline-5-carboxylate reductase family.</text>
</comment>
<feature type="compositionally biased region" description="Polar residues" evidence="11">
    <location>
        <begin position="1"/>
        <end position="11"/>
    </location>
</feature>
<evidence type="ECO:0000259" key="13">
    <source>
        <dbReference type="Pfam" id="PF14748"/>
    </source>
</evidence>
<dbReference type="HAMAP" id="MF_01925">
    <property type="entry name" value="P5C_reductase"/>
    <property type="match status" value="1"/>
</dbReference>
<evidence type="ECO:0000256" key="3">
    <source>
        <dbReference type="ARBA" id="ARBA00012855"/>
    </source>
</evidence>
<comment type="subunit">
    <text evidence="7">Homodecamer; composed of 5 homodimers.</text>
</comment>
<evidence type="ECO:0000259" key="12">
    <source>
        <dbReference type="Pfam" id="PF03807"/>
    </source>
</evidence>
<evidence type="ECO:0000256" key="1">
    <source>
        <dbReference type="ARBA" id="ARBA00005205"/>
    </source>
</evidence>
<dbReference type="EC" id="1.5.1.2" evidence="3"/>
<comment type="caution">
    <text evidence="14">The sequence shown here is derived from an EMBL/GenBank/DDBJ whole genome shotgun (WGS) entry which is preliminary data.</text>
</comment>
<evidence type="ECO:0000256" key="11">
    <source>
        <dbReference type="SAM" id="MobiDB-lite"/>
    </source>
</evidence>
<dbReference type="InterPro" id="IPR036291">
    <property type="entry name" value="NAD(P)-bd_dom_sf"/>
</dbReference>
<feature type="compositionally biased region" description="Basic and acidic residues" evidence="11">
    <location>
        <begin position="69"/>
        <end position="83"/>
    </location>
</feature>
<dbReference type="SUPFAM" id="SSF48179">
    <property type="entry name" value="6-phosphogluconate dehydrogenase C-terminal domain-like"/>
    <property type="match status" value="1"/>
</dbReference>
<dbReference type="InterPro" id="IPR029036">
    <property type="entry name" value="P5CR_dimer"/>
</dbReference>
<evidence type="ECO:0000256" key="5">
    <source>
        <dbReference type="ARBA" id="ARBA00022857"/>
    </source>
</evidence>
<keyword evidence="6" id="KW-0560">Oxidoreductase</keyword>
<dbReference type="Pfam" id="PF14748">
    <property type="entry name" value="P5CR_dimer"/>
    <property type="match status" value="1"/>
</dbReference>
<reference evidence="14" key="1">
    <citation type="submission" date="2022-12" db="EMBL/GenBank/DDBJ databases">
        <title>Genome assemblies of Blomia tropicalis.</title>
        <authorList>
            <person name="Cui Y."/>
        </authorList>
    </citation>
    <scope>NUCLEOTIDE SEQUENCE</scope>
    <source>
        <tissue evidence="14">Adult mites</tissue>
    </source>
</reference>
<dbReference type="PANTHER" id="PTHR11645:SF0">
    <property type="entry name" value="PYRROLINE-5-CARBOXYLATE REDUCTASE 3"/>
    <property type="match status" value="1"/>
</dbReference>
<feature type="compositionally biased region" description="Polar residues" evidence="11">
    <location>
        <begin position="26"/>
        <end position="42"/>
    </location>
</feature>
<dbReference type="OrthoDB" id="10263291at2759"/>
<evidence type="ECO:0000256" key="2">
    <source>
        <dbReference type="ARBA" id="ARBA00005525"/>
    </source>
</evidence>
<comment type="function">
    <text evidence="10">Oxidoreductase that catalyzes the last step in proline biosynthesis, which corresponds to the reduction of pyrroline-5-carboxylate (P5C) to L-proline using NAD(P)H. Proline is synthesized from either glutamate or ornithine; both are converted to P5C, and then to proline via pyrroline-5-carboxylate reductases (PYCRs). PYCR3 is exclusively linked to the biosynthesis of proline from ornithine.</text>
</comment>
<evidence type="ECO:0000313" key="14">
    <source>
        <dbReference type="EMBL" id="KAJ6223295.1"/>
    </source>
</evidence>
<keyword evidence="4" id="KW-0028">Amino-acid biosynthesis</keyword>
<dbReference type="Gene3D" id="1.10.3730.10">
    <property type="entry name" value="ProC C-terminal domain-like"/>
    <property type="match status" value="1"/>
</dbReference>
<evidence type="ECO:0000256" key="4">
    <source>
        <dbReference type="ARBA" id="ARBA00022650"/>
    </source>
</evidence>
<dbReference type="EMBL" id="JAPWDV010000001">
    <property type="protein sequence ID" value="KAJ6223295.1"/>
    <property type="molecule type" value="Genomic_DNA"/>
</dbReference>
<evidence type="ECO:0000256" key="10">
    <source>
        <dbReference type="ARBA" id="ARBA00049975"/>
    </source>
</evidence>
<dbReference type="Pfam" id="PF03807">
    <property type="entry name" value="F420_oxidored"/>
    <property type="match status" value="1"/>
</dbReference>
<dbReference type="Proteomes" id="UP001142055">
    <property type="component" value="Chromosome 1"/>
</dbReference>
<proteinExistence type="inferred from homology"/>
<dbReference type="InterPro" id="IPR028939">
    <property type="entry name" value="P5C_Rdtase_cat_N"/>
</dbReference>
<dbReference type="PANTHER" id="PTHR11645">
    <property type="entry name" value="PYRROLINE-5-CARBOXYLATE REDUCTASE"/>
    <property type="match status" value="1"/>
</dbReference>
<evidence type="ECO:0000313" key="15">
    <source>
        <dbReference type="Proteomes" id="UP001142055"/>
    </source>
</evidence>
<dbReference type="OMA" id="FHRIMIN"/>
<feature type="region of interest" description="Disordered" evidence="11">
    <location>
        <begin position="1"/>
        <end position="108"/>
    </location>
</feature>
<protein>
    <recommendedName>
        <fullName evidence="8">Pyrroline-5-carboxylate reductase 3</fullName>
        <ecNumber evidence="3">1.5.1.2</ecNumber>
    </recommendedName>
    <alternativeName>
        <fullName evidence="9">Pyrroline-5-carboxylate reductase-like protein</fullName>
    </alternativeName>
</protein>
<organism evidence="14 15">
    <name type="scientific">Blomia tropicalis</name>
    <name type="common">Mite</name>
    <dbReference type="NCBI Taxonomy" id="40697"/>
    <lineage>
        <taxon>Eukaryota</taxon>
        <taxon>Metazoa</taxon>
        <taxon>Ecdysozoa</taxon>
        <taxon>Arthropoda</taxon>
        <taxon>Chelicerata</taxon>
        <taxon>Arachnida</taxon>
        <taxon>Acari</taxon>
        <taxon>Acariformes</taxon>
        <taxon>Sarcoptiformes</taxon>
        <taxon>Astigmata</taxon>
        <taxon>Glycyphagoidea</taxon>
        <taxon>Echimyopodidae</taxon>
        <taxon>Blomia</taxon>
    </lineage>
</organism>
<dbReference type="GO" id="GO:0055129">
    <property type="term" value="P:L-proline biosynthetic process"/>
    <property type="evidence" value="ECO:0007669"/>
    <property type="project" value="TreeGrafter"/>
</dbReference>
<name>A0A9Q0MGT5_BLOTA</name>
<feature type="domain" description="Pyrroline-5-carboxylate reductase catalytic N-terminal" evidence="12">
    <location>
        <begin position="114"/>
        <end position="189"/>
    </location>
</feature>
<dbReference type="SUPFAM" id="SSF51735">
    <property type="entry name" value="NAD(P)-binding Rossmann-fold domains"/>
    <property type="match status" value="1"/>
</dbReference>
<evidence type="ECO:0000256" key="9">
    <source>
        <dbReference type="ARBA" id="ARBA00042532"/>
    </source>
</evidence>
<sequence>MNGSDDGNNPNADEAQKSAEPGGETAKSNNTEGTEPKSNQEAGGNEPAPVPQAAPPKKPDSPGGPVKMASDDEPYRTGSEDAKGGSPAGGTGIGGQRPTRRKKGDRITLQTARMGFIGAGKMADAIIRGLITHGKVNPQCIYVSSKSGRTLDNFKTMGTITTKRSYDIFGRFDCDVIFLVTHGFVVKECYKMGGSRPMALTINYIPNQRHPLYLLTMAGGVTTNELKNTLLNPEKPDKYQMSLNRCMVNPSVAYGLGLAAIDVEPDSKKFFPILRDIFSSVAKYIEYVPENNMDQACAVGGNGMAFCYYFLTALADGGFKMGLPKNVAVKFAAKTLLAAGTSLLESNKNPSELKDHCTSPSGPAIYGVHLLDKQDCSSGIASAVEGAFKRIKELAEHPL</sequence>
<evidence type="ECO:0000256" key="6">
    <source>
        <dbReference type="ARBA" id="ARBA00023002"/>
    </source>
</evidence>
<keyword evidence="5" id="KW-0521">NADP</keyword>
<keyword evidence="15" id="KW-1185">Reference proteome</keyword>
<evidence type="ECO:0000256" key="8">
    <source>
        <dbReference type="ARBA" id="ARBA00039786"/>
    </source>
</evidence>
<feature type="domain" description="Pyrroline-5-carboxylate reductase dimerisation" evidence="13">
    <location>
        <begin position="290"/>
        <end position="394"/>
    </location>
</feature>
<keyword evidence="4" id="KW-0641">Proline biosynthesis</keyword>
<dbReference type="GO" id="GO:0004735">
    <property type="term" value="F:pyrroline-5-carboxylate reductase activity"/>
    <property type="evidence" value="ECO:0007669"/>
    <property type="project" value="UniProtKB-EC"/>
</dbReference>
<comment type="pathway">
    <text evidence="1">Amino-acid biosynthesis; L-proline biosynthesis; L-proline from L-glutamate 5-semialdehyde: step 1/1.</text>
</comment>
<dbReference type="FunFam" id="1.10.3730.10:FF:000001">
    <property type="entry name" value="Pyrroline-5-carboxylate reductase"/>
    <property type="match status" value="1"/>
</dbReference>
<evidence type="ECO:0000256" key="7">
    <source>
        <dbReference type="ARBA" id="ARBA00038523"/>
    </source>
</evidence>
<dbReference type="InterPro" id="IPR008927">
    <property type="entry name" value="6-PGluconate_DH-like_C_sf"/>
</dbReference>
<gene>
    <name evidence="14" type="ORF">RDWZM_001840</name>
</gene>